<dbReference type="PROSITE" id="PS51340">
    <property type="entry name" value="MOSC"/>
    <property type="match status" value="1"/>
</dbReference>
<dbReference type="GO" id="GO:0003824">
    <property type="term" value="F:catalytic activity"/>
    <property type="evidence" value="ECO:0007669"/>
    <property type="project" value="InterPro"/>
</dbReference>
<dbReference type="RefSeq" id="WP_008852859.1">
    <property type="nucleotide sequence ID" value="NZ_AGQV01000013.1"/>
</dbReference>
<protein>
    <recommendedName>
        <fullName evidence="1">MOSC domain-containing protein</fullName>
    </recommendedName>
</protein>
<feature type="domain" description="MOSC" evidence="1">
    <location>
        <begin position="123"/>
        <end position="262"/>
    </location>
</feature>
<dbReference type="Pfam" id="PF03473">
    <property type="entry name" value="MOSC"/>
    <property type="match status" value="1"/>
</dbReference>
<dbReference type="OrthoDB" id="581532at2"/>
<dbReference type="eggNOG" id="COG3217">
    <property type="taxonomic scope" value="Bacteria"/>
</dbReference>
<dbReference type="EMBL" id="AGQV01000013">
    <property type="protein sequence ID" value="EHH67098.1"/>
    <property type="molecule type" value="Genomic_DNA"/>
</dbReference>
<organism evidence="2 3">
    <name type="scientific">Gluconobacter morbifer G707</name>
    <dbReference type="NCBI Taxonomy" id="1088869"/>
    <lineage>
        <taxon>Bacteria</taxon>
        <taxon>Pseudomonadati</taxon>
        <taxon>Pseudomonadota</taxon>
        <taxon>Alphaproteobacteria</taxon>
        <taxon>Acetobacterales</taxon>
        <taxon>Acetobacteraceae</taxon>
        <taxon>Gluconobacter</taxon>
    </lineage>
</organism>
<name>G6XMK0_9PROT</name>
<dbReference type="GO" id="GO:0030151">
    <property type="term" value="F:molybdenum ion binding"/>
    <property type="evidence" value="ECO:0007669"/>
    <property type="project" value="InterPro"/>
</dbReference>
<dbReference type="PANTHER" id="PTHR14237">
    <property type="entry name" value="MOLYBDOPTERIN COFACTOR SULFURASE MOSC"/>
    <property type="match status" value="1"/>
</dbReference>
<sequence>MLRIESLHKYPVKSCHRISPDHLSFEPWGAAGDRQWGVFDPDGVFLTQRAHPVMARIGVQVDGAGLVLQCAGQSDLAVAVPAGAERSVRVWGDDMPAVDAGEGAAHWLSQVIGHPCRLAYMASPATARPRLYDGNGFHVSFADEFPVLVCTTASLADLNTHLASPVPMTRFRPNVVIAGAEPWEEDSWTRLRIGTVELRLVKPCPRCGVTTVDQESGALPDRREPLRALAEFRKQPGGVMFGQNAVVDVPGMMRVGDEVTVLERRAVS</sequence>
<keyword evidence="3" id="KW-1185">Reference proteome</keyword>
<evidence type="ECO:0000259" key="1">
    <source>
        <dbReference type="PROSITE" id="PS51340"/>
    </source>
</evidence>
<dbReference type="InterPro" id="IPR005303">
    <property type="entry name" value="MOCOS_middle"/>
</dbReference>
<dbReference type="AlphaFoldDB" id="G6XMK0"/>
<dbReference type="PATRIC" id="fig|1088869.3.peg.2711"/>
<evidence type="ECO:0000313" key="2">
    <source>
        <dbReference type="EMBL" id="EHH67098.1"/>
    </source>
</evidence>
<reference evidence="2 3" key="1">
    <citation type="submission" date="2011-10" db="EMBL/GenBank/DDBJ databases">
        <title>Genome sequence of Gluconobacter morbifer G707, isolated from Drosophila gut.</title>
        <authorList>
            <person name="Lee W.-J."/>
            <person name="Kim E.-K."/>
        </authorList>
    </citation>
    <scope>NUCLEOTIDE SEQUENCE [LARGE SCALE GENOMIC DNA]</scope>
    <source>
        <strain evidence="2 3">G707</strain>
    </source>
</reference>
<dbReference type="PANTHER" id="PTHR14237:SF19">
    <property type="entry name" value="MITOCHONDRIAL AMIDOXIME REDUCING COMPONENT 1"/>
    <property type="match status" value="1"/>
</dbReference>
<dbReference type="Proteomes" id="UP000004949">
    <property type="component" value="Unassembled WGS sequence"/>
</dbReference>
<dbReference type="InterPro" id="IPR011037">
    <property type="entry name" value="Pyrv_Knase-like_insert_dom_sf"/>
</dbReference>
<dbReference type="GO" id="GO:0030170">
    <property type="term" value="F:pyridoxal phosphate binding"/>
    <property type="evidence" value="ECO:0007669"/>
    <property type="project" value="InterPro"/>
</dbReference>
<accession>G6XMK0</accession>
<dbReference type="InterPro" id="IPR005302">
    <property type="entry name" value="MoCF_Sase_C"/>
</dbReference>
<dbReference type="SUPFAM" id="SSF141673">
    <property type="entry name" value="MOSC N-terminal domain-like"/>
    <property type="match status" value="1"/>
</dbReference>
<dbReference type="Gene3D" id="2.40.33.20">
    <property type="entry name" value="PK beta-barrel domain-like"/>
    <property type="match status" value="1"/>
</dbReference>
<dbReference type="Pfam" id="PF03476">
    <property type="entry name" value="MOSC_N"/>
    <property type="match status" value="1"/>
</dbReference>
<dbReference type="STRING" id="1088869.GMO_27180"/>
<evidence type="ECO:0000313" key="3">
    <source>
        <dbReference type="Proteomes" id="UP000004949"/>
    </source>
</evidence>
<gene>
    <name evidence="2" type="ORF">GMO_27180</name>
</gene>
<dbReference type="SUPFAM" id="SSF50800">
    <property type="entry name" value="PK beta-barrel domain-like"/>
    <property type="match status" value="1"/>
</dbReference>
<proteinExistence type="predicted"/>
<comment type="caution">
    <text evidence="2">The sequence shown here is derived from an EMBL/GenBank/DDBJ whole genome shotgun (WGS) entry which is preliminary data.</text>
</comment>